<accession>A0ABQ3XN00</accession>
<dbReference type="EMBL" id="BOMG01000102">
    <property type="protein sequence ID" value="GID59890.1"/>
    <property type="molecule type" value="Genomic_DNA"/>
</dbReference>
<organism evidence="1 2">
    <name type="scientific">Actinoplanes couchii</name>
    <dbReference type="NCBI Taxonomy" id="403638"/>
    <lineage>
        <taxon>Bacteria</taxon>
        <taxon>Bacillati</taxon>
        <taxon>Actinomycetota</taxon>
        <taxon>Actinomycetes</taxon>
        <taxon>Micromonosporales</taxon>
        <taxon>Micromonosporaceae</taxon>
        <taxon>Actinoplanes</taxon>
    </lineage>
</organism>
<dbReference type="Proteomes" id="UP000612282">
    <property type="component" value="Unassembled WGS sequence"/>
</dbReference>
<dbReference type="RefSeq" id="WP_275415956.1">
    <property type="nucleotide sequence ID" value="NZ_BAAAQE010000005.1"/>
</dbReference>
<sequence>MPETAEEVPRAEEQEIQEIPSPVMIILEGAEDAPVCENGVCL</sequence>
<reference evidence="1 2" key="1">
    <citation type="submission" date="2021-01" db="EMBL/GenBank/DDBJ databases">
        <title>Whole genome shotgun sequence of Actinoplanes couchii NBRC 106145.</title>
        <authorList>
            <person name="Komaki H."/>
            <person name="Tamura T."/>
        </authorList>
    </citation>
    <scope>NUCLEOTIDE SEQUENCE [LARGE SCALE GENOMIC DNA]</scope>
    <source>
        <strain evidence="1 2">NBRC 106145</strain>
    </source>
</reference>
<evidence type="ECO:0000313" key="2">
    <source>
        <dbReference type="Proteomes" id="UP000612282"/>
    </source>
</evidence>
<evidence type="ECO:0000313" key="1">
    <source>
        <dbReference type="EMBL" id="GID59890.1"/>
    </source>
</evidence>
<proteinExistence type="predicted"/>
<keyword evidence="2" id="KW-1185">Reference proteome</keyword>
<name>A0ABQ3XN00_9ACTN</name>
<comment type="caution">
    <text evidence="1">The sequence shown here is derived from an EMBL/GenBank/DDBJ whole genome shotgun (WGS) entry which is preliminary data.</text>
</comment>
<protein>
    <submittedName>
        <fullName evidence="1">Uncharacterized protein</fullName>
    </submittedName>
</protein>
<gene>
    <name evidence="1" type="ORF">Aco03nite_082940</name>
</gene>